<dbReference type="EMBL" id="JAUUTY010000005">
    <property type="protein sequence ID" value="KAK1626610.1"/>
    <property type="molecule type" value="Genomic_DNA"/>
</dbReference>
<accession>A0AAD8VWF0</accession>
<comment type="caution">
    <text evidence="12">The sequence shown here is derived from an EMBL/GenBank/DDBJ whole genome shotgun (WGS) entry which is preliminary data.</text>
</comment>
<feature type="compositionally biased region" description="Basic and acidic residues" evidence="10">
    <location>
        <begin position="504"/>
        <end position="517"/>
    </location>
</feature>
<evidence type="ECO:0000256" key="9">
    <source>
        <dbReference type="ARBA" id="ARBA00023242"/>
    </source>
</evidence>
<dbReference type="InterPro" id="IPR033599">
    <property type="entry name" value="TAF1B/Rrn7"/>
</dbReference>
<name>A0AAD8VWF0_LOLMU</name>
<evidence type="ECO:0000313" key="12">
    <source>
        <dbReference type="EMBL" id="KAK1626610.1"/>
    </source>
</evidence>
<dbReference type="GO" id="GO:0001164">
    <property type="term" value="F:RNA polymerase I core promoter sequence-specific DNA binding"/>
    <property type="evidence" value="ECO:0007669"/>
    <property type="project" value="InterPro"/>
</dbReference>
<evidence type="ECO:0000256" key="10">
    <source>
        <dbReference type="SAM" id="MobiDB-lite"/>
    </source>
</evidence>
<evidence type="ECO:0000256" key="6">
    <source>
        <dbReference type="ARBA" id="ARBA00023015"/>
    </source>
</evidence>
<dbReference type="InterPro" id="IPR048540">
    <property type="entry name" value="Rrn7_cyclin_N"/>
</dbReference>
<dbReference type="PANTHER" id="PTHR31576">
    <property type="entry name" value="TATA BOX-BINDING PROTEIN-ASSOCIATED FACTOR RNA POLYMERASE I SUBUNIT B"/>
    <property type="match status" value="1"/>
</dbReference>
<proteinExistence type="inferred from homology"/>
<keyword evidence="6" id="KW-0805">Transcription regulation</keyword>
<keyword evidence="4" id="KW-0863">Zinc-finger</keyword>
<dbReference type="GO" id="GO:0008270">
    <property type="term" value="F:zinc ion binding"/>
    <property type="evidence" value="ECO:0007669"/>
    <property type="project" value="UniProtKB-KW"/>
</dbReference>
<keyword evidence="5" id="KW-0862">Zinc</keyword>
<dbReference type="GO" id="GO:0070860">
    <property type="term" value="C:RNA polymerase I core factor complex"/>
    <property type="evidence" value="ECO:0007669"/>
    <property type="project" value="InterPro"/>
</dbReference>
<keyword evidence="8" id="KW-0804">Transcription</keyword>
<evidence type="ECO:0000256" key="2">
    <source>
        <dbReference type="ARBA" id="ARBA00006899"/>
    </source>
</evidence>
<evidence type="ECO:0000256" key="8">
    <source>
        <dbReference type="ARBA" id="ARBA00023163"/>
    </source>
</evidence>
<feature type="domain" description="Rrn7/TAF1B N-terminal cyclin" evidence="11">
    <location>
        <begin position="144"/>
        <end position="299"/>
    </location>
</feature>
<keyword evidence="9" id="KW-0539">Nucleus</keyword>
<sequence>MDDDSGASSDHYGGASPDHYGGGGGSITIVCKMCKDKGVFSPDDDEDDGYFTCRECNYVNTSTQAYVADPRDFQPKPSFIIRLPSQSTKTLKSLSANHIQRAPAAPAFDEPDEPRDFVPGAADVWVGETEELGIRIRQRYVQGLQVILQQQLQVLVERHRAGALICGVAGTIWLRWVAASKVFDEMWARKVMTEDEAAQGLKRRSSSGGAALGQLLPLKGQQKPPEVKCEWGDEPLIRKDRRRVEFIFLRSLRMMLPVYSTLSVCFLACHVAREAILPTDIYRWAMEGKLPYVAAFTQVDKLLGTTVKHCPLNARQLFRPVRVIGARQLEATAGSIARRIGLRLPSVNFYAIAQRYLSELSLLIERILPRACRIYEWVMPAELWLSSNPARVPTRVCVMAILILALRVQYNINGQGIWEEISASNGTNLPSSMKSGSSTSEEFGTRELLCTLADAYDKIDVAHDYSKDLHSYLKYCKDVVFPGIACSVKEKYVIEDFQEMYERQQDKNPKVRMEETRSTNGVKKRGRDGTSVGARRLPTSSSGIRSINSEMEDHGFCYMLPRKHPRSDGYLHYRRKTTAGSLACIAHADYYMLIRSFAKLAEVDVRMMHDSMLKLERRLAWIEERIGVSLDALHNPAS</sequence>
<evidence type="ECO:0000256" key="4">
    <source>
        <dbReference type="ARBA" id="ARBA00022771"/>
    </source>
</evidence>
<dbReference type="AlphaFoldDB" id="A0AAD8VWF0"/>
<dbReference type="Proteomes" id="UP001231189">
    <property type="component" value="Unassembled WGS sequence"/>
</dbReference>
<keyword evidence="3" id="KW-0479">Metal-binding</keyword>
<evidence type="ECO:0000259" key="11">
    <source>
        <dbReference type="Pfam" id="PF20644"/>
    </source>
</evidence>
<keyword evidence="13" id="KW-1185">Reference proteome</keyword>
<evidence type="ECO:0000256" key="7">
    <source>
        <dbReference type="ARBA" id="ARBA00023125"/>
    </source>
</evidence>
<organism evidence="12 13">
    <name type="scientific">Lolium multiflorum</name>
    <name type="common">Italian ryegrass</name>
    <name type="synonym">Lolium perenne subsp. multiflorum</name>
    <dbReference type="NCBI Taxonomy" id="4521"/>
    <lineage>
        <taxon>Eukaryota</taxon>
        <taxon>Viridiplantae</taxon>
        <taxon>Streptophyta</taxon>
        <taxon>Embryophyta</taxon>
        <taxon>Tracheophyta</taxon>
        <taxon>Spermatophyta</taxon>
        <taxon>Magnoliopsida</taxon>
        <taxon>Liliopsida</taxon>
        <taxon>Poales</taxon>
        <taxon>Poaceae</taxon>
        <taxon>BOP clade</taxon>
        <taxon>Pooideae</taxon>
        <taxon>Poodae</taxon>
        <taxon>Poeae</taxon>
        <taxon>Poeae Chloroplast Group 2 (Poeae type)</taxon>
        <taxon>Loliodinae</taxon>
        <taxon>Loliinae</taxon>
        <taxon>Lolium</taxon>
    </lineage>
</organism>
<evidence type="ECO:0000313" key="13">
    <source>
        <dbReference type="Proteomes" id="UP001231189"/>
    </source>
</evidence>
<feature type="region of interest" description="Disordered" evidence="10">
    <location>
        <begin position="504"/>
        <end position="539"/>
    </location>
</feature>
<dbReference type="PANTHER" id="PTHR31576:SF2">
    <property type="entry name" value="TATA BOX-BINDING PROTEIN-ASSOCIATED FACTOR RNA POLYMERASE I SUBUNIT B"/>
    <property type="match status" value="1"/>
</dbReference>
<evidence type="ECO:0000256" key="1">
    <source>
        <dbReference type="ARBA" id="ARBA00004604"/>
    </source>
</evidence>
<reference evidence="12" key="1">
    <citation type="submission" date="2023-07" db="EMBL/GenBank/DDBJ databases">
        <title>A chromosome-level genome assembly of Lolium multiflorum.</title>
        <authorList>
            <person name="Chen Y."/>
            <person name="Copetti D."/>
            <person name="Kolliker R."/>
            <person name="Studer B."/>
        </authorList>
    </citation>
    <scope>NUCLEOTIDE SEQUENCE</scope>
    <source>
        <strain evidence="12">02402/16</strain>
        <tissue evidence="12">Leaf</tissue>
    </source>
</reference>
<protein>
    <recommendedName>
        <fullName evidence="11">Rrn7/TAF1B N-terminal cyclin domain-containing protein</fullName>
    </recommendedName>
</protein>
<evidence type="ECO:0000256" key="5">
    <source>
        <dbReference type="ARBA" id="ARBA00022833"/>
    </source>
</evidence>
<dbReference type="GO" id="GO:0042790">
    <property type="term" value="P:nucleolar large rRNA transcription by RNA polymerase I"/>
    <property type="evidence" value="ECO:0007669"/>
    <property type="project" value="TreeGrafter"/>
</dbReference>
<feature type="region of interest" description="Disordered" evidence="10">
    <location>
        <begin position="1"/>
        <end position="23"/>
    </location>
</feature>
<comment type="subcellular location">
    <subcellularLocation>
        <location evidence="1">Nucleus</location>
        <location evidence="1">Nucleolus</location>
    </subcellularLocation>
</comment>
<gene>
    <name evidence="12" type="ORF">QYE76_000925</name>
</gene>
<keyword evidence="7" id="KW-0238">DNA-binding</keyword>
<comment type="similarity">
    <text evidence="2">Belongs to the RRN7/TAF1B family.</text>
</comment>
<dbReference type="Pfam" id="PF20644">
    <property type="entry name" value="Rrn7_cyclin_N"/>
    <property type="match status" value="1"/>
</dbReference>
<evidence type="ECO:0000256" key="3">
    <source>
        <dbReference type="ARBA" id="ARBA00022723"/>
    </source>
</evidence>